<gene>
    <name evidence="2" type="ORF">EUGRSUZ_D00160</name>
</gene>
<dbReference type="EMBL" id="KK198756">
    <property type="protein sequence ID" value="KCW75763.1"/>
    <property type="molecule type" value="Genomic_DNA"/>
</dbReference>
<dbReference type="InParanoid" id="A0A059CBB8"/>
<evidence type="ECO:0000256" key="1">
    <source>
        <dbReference type="SAM" id="MobiDB-lite"/>
    </source>
</evidence>
<sequence>MVSSGKNQLQHYIIINDNSEPIHFLQSPDCPDASGRSRSGGCSGGGGGGGAAAPADLSFRNLKRKASPAANNREAPAIPHTMLASKSTPLTCSLLPLPAPRHHGSSLEFVPFRSGTAGDDTDGEPPKKDAVSRGGFTPAGGGSWNCSPWSEGRNSLDSD</sequence>
<proteinExistence type="predicted"/>
<feature type="compositionally biased region" description="Polar residues" evidence="1">
    <location>
        <begin position="144"/>
        <end position="153"/>
    </location>
</feature>
<name>A0A059CBB8_EUCGR</name>
<feature type="region of interest" description="Disordered" evidence="1">
    <location>
        <begin position="103"/>
        <end position="159"/>
    </location>
</feature>
<dbReference type="Gramene" id="KCW75763">
    <property type="protein sequence ID" value="KCW75763"/>
    <property type="gene ID" value="EUGRSUZ_D00160"/>
</dbReference>
<accession>A0A059CBB8</accession>
<feature type="region of interest" description="Disordered" evidence="1">
    <location>
        <begin position="25"/>
        <end position="83"/>
    </location>
</feature>
<feature type="compositionally biased region" description="Gly residues" evidence="1">
    <location>
        <begin position="41"/>
        <end position="51"/>
    </location>
</feature>
<organism evidence="2">
    <name type="scientific">Eucalyptus grandis</name>
    <name type="common">Flooded gum</name>
    <dbReference type="NCBI Taxonomy" id="71139"/>
    <lineage>
        <taxon>Eukaryota</taxon>
        <taxon>Viridiplantae</taxon>
        <taxon>Streptophyta</taxon>
        <taxon>Embryophyta</taxon>
        <taxon>Tracheophyta</taxon>
        <taxon>Spermatophyta</taxon>
        <taxon>Magnoliopsida</taxon>
        <taxon>eudicotyledons</taxon>
        <taxon>Gunneridae</taxon>
        <taxon>Pentapetalae</taxon>
        <taxon>rosids</taxon>
        <taxon>malvids</taxon>
        <taxon>Myrtales</taxon>
        <taxon>Myrtaceae</taxon>
        <taxon>Myrtoideae</taxon>
        <taxon>Eucalypteae</taxon>
        <taxon>Eucalyptus</taxon>
    </lineage>
</organism>
<protein>
    <submittedName>
        <fullName evidence="2">Uncharacterized protein</fullName>
    </submittedName>
</protein>
<evidence type="ECO:0000313" key="2">
    <source>
        <dbReference type="EMBL" id="KCW75763.1"/>
    </source>
</evidence>
<dbReference type="AlphaFoldDB" id="A0A059CBB8"/>
<reference evidence="2" key="1">
    <citation type="submission" date="2013-07" db="EMBL/GenBank/DDBJ databases">
        <title>The genome of Eucalyptus grandis.</title>
        <authorList>
            <person name="Schmutz J."/>
            <person name="Hayes R."/>
            <person name="Myburg A."/>
            <person name="Tuskan G."/>
            <person name="Grattapaglia D."/>
            <person name="Rokhsar D.S."/>
        </authorList>
    </citation>
    <scope>NUCLEOTIDE SEQUENCE</scope>
    <source>
        <tissue evidence="2">Leaf extractions</tissue>
    </source>
</reference>